<dbReference type="EMBL" id="BDOQ01000017">
    <property type="protein sequence ID" value="GBG15243.1"/>
    <property type="molecule type" value="Genomic_DNA"/>
</dbReference>
<organism evidence="3 4">
    <name type="scientific">Novimethylophilus kurashikiensis</name>
    <dbReference type="NCBI Taxonomy" id="1825523"/>
    <lineage>
        <taxon>Bacteria</taxon>
        <taxon>Pseudomonadati</taxon>
        <taxon>Pseudomonadota</taxon>
        <taxon>Betaproteobacteria</taxon>
        <taxon>Nitrosomonadales</taxon>
        <taxon>Methylophilaceae</taxon>
        <taxon>Novimethylophilus</taxon>
    </lineage>
</organism>
<dbReference type="InterPro" id="IPR045179">
    <property type="entry name" value="YgfZ/GcvT"/>
</dbReference>
<accession>A0A2R5FEX0</accession>
<evidence type="ECO:0000313" key="4">
    <source>
        <dbReference type="Proteomes" id="UP000245081"/>
    </source>
</evidence>
<dbReference type="PANTHER" id="PTHR22602:SF0">
    <property type="entry name" value="TRANSFERASE CAF17, MITOCHONDRIAL-RELATED"/>
    <property type="match status" value="1"/>
</dbReference>
<dbReference type="PANTHER" id="PTHR22602">
    <property type="entry name" value="TRANSFERASE CAF17, MITOCHONDRIAL-RELATED"/>
    <property type="match status" value="1"/>
</dbReference>
<dbReference type="SUPFAM" id="SSF103025">
    <property type="entry name" value="Folate-binding domain"/>
    <property type="match status" value="1"/>
</dbReference>
<dbReference type="AlphaFoldDB" id="A0A2R5FEX0"/>
<gene>
    <name evidence="3" type="primary">ygfZ</name>
    <name evidence="3" type="ORF">NMK_2846</name>
</gene>
<dbReference type="OrthoDB" id="9796287at2"/>
<dbReference type="InterPro" id="IPR006222">
    <property type="entry name" value="GCVT_N"/>
</dbReference>
<dbReference type="InterPro" id="IPR017703">
    <property type="entry name" value="YgfZ/GCV_T_CS"/>
</dbReference>
<evidence type="ECO:0000256" key="1">
    <source>
        <dbReference type="PIRSR" id="PIRSR006487-1"/>
    </source>
</evidence>
<keyword evidence="4" id="KW-1185">Reference proteome</keyword>
<dbReference type="Gene3D" id="3.30.70.1400">
    <property type="entry name" value="Aminomethyltransferase beta-barrel domains"/>
    <property type="match status" value="1"/>
</dbReference>
<dbReference type="RefSeq" id="WP_109016404.1">
    <property type="nucleotide sequence ID" value="NZ_BDOQ01000017.1"/>
</dbReference>
<proteinExistence type="predicted"/>
<protein>
    <submittedName>
        <fullName evidence="3">tRNA-modifying protein YgfZ</fullName>
    </submittedName>
</protein>
<evidence type="ECO:0000259" key="2">
    <source>
        <dbReference type="Pfam" id="PF01571"/>
    </source>
</evidence>
<evidence type="ECO:0000313" key="3">
    <source>
        <dbReference type="EMBL" id="GBG15243.1"/>
    </source>
</evidence>
<feature type="binding site" evidence="1">
    <location>
        <position position="182"/>
    </location>
    <ligand>
        <name>substrate</name>
    </ligand>
</feature>
<dbReference type="Pfam" id="PF01571">
    <property type="entry name" value="GCV_T"/>
    <property type="match status" value="1"/>
</dbReference>
<dbReference type="NCBIfam" id="TIGR03317">
    <property type="entry name" value="ygfZ_signature"/>
    <property type="match status" value="1"/>
</dbReference>
<dbReference type="Proteomes" id="UP000245081">
    <property type="component" value="Unassembled WGS sequence"/>
</dbReference>
<dbReference type="Gene3D" id="3.30.70.1630">
    <property type="match status" value="1"/>
</dbReference>
<comment type="caution">
    <text evidence="3">The sequence shown here is derived from an EMBL/GenBank/DDBJ whole genome shotgun (WGS) entry which is preliminary data.</text>
</comment>
<reference evidence="3 4" key="1">
    <citation type="journal article" date="2018" name="Environ. Microbiol.">
        <title>Isolation and genomic characterization of Novimethylophilus kurashikiensis gen. nov. sp. nov., a new lanthanide-dependent methylotrophic species of Methylophilaceae.</title>
        <authorList>
            <person name="Lv H."/>
            <person name="Sahin N."/>
            <person name="Tani A."/>
        </authorList>
    </citation>
    <scope>NUCLEOTIDE SEQUENCE [LARGE SCALE GENOMIC DNA]</scope>
    <source>
        <strain evidence="3 4">La2-4</strain>
    </source>
</reference>
<sequence>MANTWLDFLAASGAQLAESRVQHFGQPQAELVAAAEGDVMADLSHLGLLELTGEDTQAFLQGQLTNDIKLLNGSNSEYAGYCTAKGRLLATLLLWKQGDAHYAQLDGGITPAIMKRLGMFVLRSKVKIADASTAKVRIGLSGKNAEAGLSVVFPTIPAQPHQLVVHNETALLRLPGIMPRFEIVVPVDAASALWNQLAAKFKPVGSAVWEWLEIRAGVPQVTAGTQEEFVPQMLNLDLLGGISFNKGCYTGQEIVARTHYLGKVKRRTHLAHTTATSVAPGDKIFGTDTAEPVGLIVNAAAAVQGGFEVLAEIRLESVEAGPIRLEDGSVLELRDLPYGL</sequence>
<dbReference type="Gene3D" id="2.40.30.160">
    <property type="match status" value="1"/>
</dbReference>
<feature type="domain" description="GCVT N-terminal" evidence="2">
    <location>
        <begin position="27"/>
        <end position="237"/>
    </location>
</feature>
<dbReference type="GO" id="GO:0016226">
    <property type="term" value="P:iron-sulfur cluster assembly"/>
    <property type="evidence" value="ECO:0007669"/>
    <property type="project" value="TreeGrafter"/>
</dbReference>
<dbReference type="PIRSF" id="PIRSF006487">
    <property type="entry name" value="GcvT"/>
    <property type="match status" value="1"/>
</dbReference>
<name>A0A2R5FEX0_9PROT</name>